<dbReference type="Gene3D" id="3.40.30.10">
    <property type="entry name" value="Glutaredoxin"/>
    <property type="match status" value="1"/>
</dbReference>
<dbReference type="EMBL" id="LFZN01000190">
    <property type="protein sequence ID" value="KXS96008.1"/>
    <property type="molecule type" value="Genomic_DNA"/>
</dbReference>
<evidence type="ECO:0000256" key="2">
    <source>
        <dbReference type="ARBA" id="ARBA00040895"/>
    </source>
</evidence>
<dbReference type="Pfam" id="PF06999">
    <property type="entry name" value="Suc_Fer-like"/>
    <property type="match status" value="1"/>
</dbReference>
<sequence>MFIFRHGGREAALAIRYTRPIVQRRCASRIEIPFTPPPVPVIDSCPAPTCQCRESPSGLDIERESNINGSMASYAEQVLICTGKNDWKSRIEDEEDAVLVRQLKGFLTRGGKYADPYHNILLTNVSFPPQIDDSGQTTTASAFLFPSFTYLPSIPTDASSVETLIQAFILPQTLHNEQQKFPLRRPELQRQFPGFRPVDEILVLICGHGGRDERCGKLGPLLQAEFEEKLERRDVQILGNDEDSTGDGKERIPSARVGLISHIGGHKWAGNVILYIPPTLHNNALAGKGIWYGRVSPENVEGIVAKTVMEGKVIKELLRGVIDRSGEIIRL</sequence>
<evidence type="ECO:0000313" key="4">
    <source>
        <dbReference type="Proteomes" id="UP000070133"/>
    </source>
</evidence>
<comment type="similarity">
    <text evidence="1">Belongs to the AIM32 family.</text>
</comment>
<dbReference type="PANTHER" id="PTHR31902:SF7">
    <property type="entry name" value="ALTERED INHERITANCE OF MITOCHONDRIA PROTEIN 32"/>
    <property type="match status" value="1"/>
</dbReference>
<dbReference type="Proteomes" id="UP000070133">
    <property type="component" value="Unassembled WGS sequence"/>
</dbReference>
<dbReference type="STRING" id="321146.A0A139H0U0"/>
<dbReference type="OrthoDB" id="365981at2759"/>
<dbReference type="InterPro" id="IPR036249">
    <property type="entry name" value="Thioredoxin-like_sf"/>
</dbReference>
<dbReference type="AlphaFoldDB" id="A0A139H0U0"/>
<name>A0A139H0U0_9PEZI</name>
<protein>
    <recommendedName>
        <fullName evidence="2">Altered inheritance of mitochondria protein 32</fullName>
    </recommendedName>
</protein>
<reference evidence="3 4" key="1">
    <citation type="submission" date="2015-07" db="EMBL/GenBank/DDBJ databases">
        <title>Comparative genomics of the Sigatoka disease complex on banana suggests a link between parallel evolutionary changes in Pseudocercospora fijiensis and Pseudocercospora eumusae and increased virulence on the banana host.</title>
        <authorList>
            <person name="Chang T.-C."/>
            <person name="Salvucci A."/>
            <person name="Crous P.W."/>
            <person name="Stergiopoulos I."/>
        </authorList>
    </citation>
    <scope>NUCLEOTIDE SEQUENCE [LARGE SCALE GENOMIC DNA]</scope>
    <source>
        <strain evidence="3 4">CBS 114824</strain>
    </source>
</reference>
<dbReference type="SUPFAM" id="SSF52833">
    <property type="entry name" value="Thioredoxin-like"/>
    <property type="match status" value="1"/>
</dbReference>
<evidence type="ECO:0000256" key="1">
    <source>
        <dbReference type="ARBA" id="ARBA00038208"/>
    </source>
</evidence>
<accession>A0A139H0U0</accession>
<organism evidence="3 4">
    <name type="scientific">Pseudocercospora eumusae</name>
    <dbReference type="NCBI Taxonomy" id="321146"/>
    <lineage>
        <taxon>Eukaryota</taxon>
        <taxon>Fungi</taxon>
        <taxon>Dikarya</taxon>
        <taxon>Ascomycota</taxon>
        <taxon>Pezizomycotina</taxon>
        <taxon>Dothideomycetes</taxon>
        <taxon>Dothideomycetidae</taxon>
        <taxon>Mycosphaerellales</taxon>
        <taxon>Mycosphaerellaceae</taxon>
        <taxon>Pseudocercospora</taxon>
    </lineage>
</organism>
<evidence type="ECO:0000313" key="3">
    <source>
        <dbReference type="EMBL" id="KXS96008.1"/>
    </source>
</evidence>
<dbReference type="CDD" id="cd03062">
    <property type="entry name" value="TRX_Fd_Sucrase"/>
    <property type="match status" value="1"/>
</dbReference>
<dbReference type="InterPro" id="IPR009737">
    <property type="entry name" value="Aim32/Apd1-like"/>
</dbReference>
<comment type="caution">
    <text evidence="3">The sequence shown here is derived from an EMBL/GenBank/DDBJ whole genome shotgun (WGS) entry which is preliminary data.</text>
</comment>
<gene>
    <name evidence="3" type="ORF">AC578_3911</name>
</gene>
<proteinExistence type="inferred from homology"/>
<keyword evidence="4" id="KW-1185">Reference proteome</keyword>
<dbReference type="PANTHER" id="PTHR31902">
    <property type="entry name" value="ACTIN PATCHES DISTAL PROTEIN 1"/>
    <property type="match status" value="1"/>
</dbReference>